<evidence type="ECO:0008006" key="4">
    <source>
        <dbReference type="Google" id="ProtNLM"/>
    </source>
</evidence>
<gene>
    <name evidence="2" type="ORF">MWH26_13450</name>
</gene>
<dbReference type="Proteomes" id="UP000829647">
    <property type="component" value="Chromosome"/>
</dbReference>
<accession>A0ABY4J8M8</accession>
<dbReference type="InterPro" id="IPR010982">
    <property type="entry name" value="Lambda_DNA-bd_dom_sf"/>
</dbReference>
<dbReference type="Gene3D" id="1.10.260.40">
    <property type="entry name" value="lambda repressor-like DNA-binding domains"/>
    <property type="match status" value="1"/>
</dbReference>
<keyword evidence="3" id="KW-1185">Reference proteome</keyword>
<evidence type="ECO:0000313" key="3">
    <source>
        <dbReference type="Proteomes" id="UP000829647"/>
    </source>
</evidence>
<evidence type="ECO:0000313" key="2">
    <source>
        <dbReference type="EMBL" id="UPL48191.1"/>
    </source>
</evidence>
<sequence>MSASPTPESSLPQLRAHYDLSQLEMSELLGVSRALVALTETGQRALPLTARELLPALVPAKSPALGSSGEGFTSPLADWEPLEAYQKKCQQQAARLRRELTRMQEKAAQHYQRLQVLPSLPVNLPASADRQRVQQWVEQRLEEARLELQRSGPAAQALLAVRIKALEYEAAEALRELAMAGALSRSNR</sequence>
<name>A0ABY4J8M8_9BACT</name>
<dbReference type="SUPFAM" id="SSF47413">
    <property type="entry name" value="lambda repressor-like DNA-binding domains"/>
    <property type="match status" value="1"/>
</dbReference>
<dbReference type="RefSeq" id="WP_247974695.1">
    <property type="nucleotide sequence ID" value="NZ_CP095848.1"/>
</dbReference>
<evidence type="ECO:0000256" key="1">
    <source>
        <dbReference type="SAM" id="Coils"/>
    </source>
</evidence>
<dbReference type="EMBL" id="CP095848">
    <property type="protein sequence ID" value="UPL48191.1"/>
    <property type="molecule type" value="Genomic_DNA"/>
</dbReference>
<protein>
    <recommendedName>
        <fullName evidence="4">XRE family transcriptional regulator</fullName>
    </recommendedName>
</protein>
<proteinExistence type="predicted"/>
<organism evidence="2 3">
    <name type="scientific">Hymenobacter sublimis</name>
    <dbReference type="NCBI Taxonomy" id="2933777"/>
    <lineage>
        <taxon>Bacteria</taxon>
        <taxon>Pseudomonadati</taxon>
        <taxon>Bacteroidota</taxon>
        <taxon>Cytophagia</taxon>
        <taxon>Cytophagales</taxon>
        <taxon>Hymenobacteraceae</taxon>
        <taxon>Hymenobacter</taxon>
    </lineage>
</organism>
<reference evidence="2 3" key="1">
    <citation type="submission" date="2022-04" db="EMBL/GenBank/DDBJ databases">
        <title>Hymenobacter sp. isolated from the air.</title>
        <authorList>
            <person name="Won M."/>
            <person name="Lee C.-M."/>
            <person name="Woen H.-Y."/>
            <person name="Kwon S.-W."/>
        </authorList>
    </citation>
    <scope>NUCLEOTIDE SEQUENCE [LARGE SCALE GENOMIC DNA]</scope>
    <source>
        <strain evidence="3">5516 S-25</strain>
    </source>
</reference>
<feature type="coiled-coil region" evidence="1">
    <location>
        <begin position="86"/>
        <end position="113"/>
    </location>
</feature>
<keyword evidence="1" id="KW-0175">Coiled coil</keyword>